<comment type="caution">
    <text evidence="1">The sequence shown here is derived from an EMBL/GenBank/DDBJ whole genome shotgun (WGS) entry which is preliminary data.</text>
</comment>
<dbReference type="AlphaFoldDB" id="A0A8H7BXD5"/>
<proteinExistence type="predicted"/>
<dbReference type="OrthoDB" id="2289008at2759"/>
<gene>
    <name evidence="1" type="ORF">EC973_008855</name>
</gene>
<evidence type="ECO:0000313" key="1">
    <source>
        <dbReference type="EMBL" id="KAF7731684.1"/>
    </source>
</evidence>
<name>A0A8H7BXD5_9FUNG</name>
<reference evidence="1" key="1">
    <citation type="submission" date="2020-01" db="EMBL/GenBank/DDBJ databases">
        <title>Genome Sequencing of Three Apophysomyces-Like Fungal Strains Confirms a Novel Fungal Genus in the Mucoromycota with divergent Burkholderia-like Endosymbiotic Bacteria.</title>
        <authorList>
            <person name="Stajich J.E."/>
            <person name="Macias A.M."/>
            <person name="Carter-House D."/>
            <person name="Lovett B."/>
            <person name="Kasson L.R."/>
            <person name="Berry K."/>
            <person name="Grigoriev I."/>
            <person name="Chang Y."/>
            <person name="Spatafora J."/>
            <person name="Kasson M.T."/>
        </authorList>
    </citation>
    <scope>NUCLEOTIDE SEQUENCE</scope>
    <source>
        <strain evidence="1">NRRL A-21654</strain>
    </source>
</reference>
<accession>A0A8H7BXD5</accession>
<dbReference type="Proteomes" id="UP000605846">
    <property type="component" value="Unassembled WGS sequence"/>
</dbReference>
<keyword evidence="2" id="KW-1185">Reference proteome</keyword>
<dbReference type="EMBL" id="JABAYA010000008">
    <property type="protein sequence ID" value="KAF7731684.1"/>
    <property type="molecule type" value="Genomic_DNA"/>
</dbReference>
<organism evidence="1 2">
    <name type="scientific">Apophysomyces ossiformis</name>
    <dbReference type="NCBI Taxonomy" id="679940"/>
    <lineage>
        <taxon>Eukaryota</taxon>
        <taxon>Fungi</taxon>
        <taxon>Fungi incertae sedis</taxon>
        <taxon>Mucoromycota</taxon>
        <taxon>Mucoromycotina</taxon>
        <taxon>Mucoromycetes</taxon>
        <taxon>Mucorales</taxon>
        <taxon>Mucorineae</taxon>
        <taxon>Mucoraceae</taxon>
        <taxon>Apophysomyces</taxon>
    </lineage>
</organism>
<evidence type="ECO:0000313" key="2">
    <source>
        <dbReference type="Proteomes" id="UP000605846"/>
    </source>
</evidence>
<protein>
    <submittedName>
        <fullName evidence="1">Uncharacterized protein</fullName>
    </submittedName>
</protein>
<sequence>MNSLPFGSFHAKHFGQEQIAHWNHILGIQNQHSLYSSNVATPYCYYPQTYNRNDAENEAYVEEPCQTEIAHVNIPAQEESGEKRTEAPSSTTLSKEAIEIFRFSEAYKKERERLDKQTDDIEEDEENWDFNESSVLHLNGIEAPATCLVRTRTSLPQSNELRVQEHLLDSAYLQSCLTETDDDAVALWPVLPIRL</sequence>